<keyword evidence="2" id="KW-1185">Reference proteome</keyword>
<dbReference type="AlphaFoldDB" id="A0A125P520"/>
<dbReference type="Proteomes" id="UP000057389">
    <property type="component" value="Unassembled WGS sequence"/>
</dbReference>
<dbReference type="EMBL" id="LMXU01000032">
    <property type="protein sequence ID" value="KWT99910.1"/>
    <property type="molecule type" value="Genomic_DNA"/>
</dbReference>
<dbReference type="OrthoDB" id="8449527at2"/>
<evidence type="ECO:0000313" key="2">
    <source>
        <dbReference type="Proteomes" id="UP000057389"/>
    </source>
</evidence>
<dbReference type="Pfam" id="PF25212">
    <property type="entry name" value="HVO_A0114"/>
    <property type="match status" value="1"/>
</dbReference>
<accession>A0A125P520</accession>
<sequence length="123" mass="13991">MKARIGIADEELVRKYMLDVSAGKLNHVENFPHLWFTSLTDLAQVLTNENIKLLYMISRDRANSVRKLSEITSRSVEELSISIDDLASKGFVRIDRCGNEECLTAIYTSFVILVGKELEELLQ</sequence>
<protein>
    <submittedName>
        <fullName evidence="1">Transcriptional regulator</fullName>
    </submittedName>
</protein>
<dbReference type="RefSeq" id="WP_060469394.1">
    <property type="nucleotide sequence ID" value="NZ_AP025515.1"/>
</dbReference>
<name>A0A125P520_9VIBR</name>
<reference evidence="1 2" key="1">
    <citation type="submission" date="2015-11" db="EMBL/GenBank/DDBJ databases">
        <title>Draft WGS of Vibrio toranzoniae.</title>
        <authorList>
            <person name="Lasa A."/>
            <person name="Romalde J.L."/>
        </authorList>
    </citation>
    <scope>NUCLEOTIDE SEQUENCE [LARGE SCALE GENOMIC DNA]</scope>
    <source>
        <strain evidence="1 2">Vb 10.8</strain>
    </source>
</reference>
<evidence type="ECO:0000313" key="1">
    <source>
        <dbReference type="EMBL" id="KWT99910.1"/>
    </source>
</evidence>
<gene>
    <name evidence="1" type="ORF">APQ14_16255</name>
</gene>
<comment type="caution">
    <text evidence="1">The sequence shown here is derived from an EMBL/GenBank/DDBJ whole genome shotgun (WGS) entry which is preliminary data.</text>
</comment>
<proteinExistence type="predicted"/>
<dbReference type="GeneID" id="300181001"/>
<organism evidence="1 2">
    <name type="scientific">Vibrio toranzoniae</name>
    <dbReference type="NCBI Taxonomy" id="1194427"/>
    <lineage>
        <taxon>Bacteria</taxon>
        <taxon>Pseudomonadati</taxon>
        <taxon>Pseudomonadota</taxon>
        <taxon>Gammaproteobacteria</taxon>
        <taxon>Vibrionales</taxon>
        <taxon>Vibrionaceae</taxon>
        <taxon>Vibrio</taxon>
    </lineage>
</organism>